<dbReference type="InterPro" id="IPR004792">
    <property type="entry name" value="BaiN-like"/>
</dbReference>
<reference evidence="6" key="1">
    <citation type="submission" date="2021-02" db="EMBL/GenBank/DDBJ databases">
        <title>Genome-Resolved Metagenomics of a Microbial Community Performing Photosynthetic Biological Nutrient Removal.</title>
        <authorList>
            <person name="Mcdaniel E.A."/>
        </authorList>
    </citation>
    <scope>NUCLEOTIDE SEQUENCE</scope>
    <source>
        <strain evidence="6">UWPOB_OBS1</strain>
    </source>
</reference>
<dbReference type="InterPro" id="IPR023166">
    <property type="entry name" value="BaiN-like_dom_sf"/>
</dbReference>
<protein>
    <submittedName>
        <fullName evidence="6">NAD(P)/FAD-dependent oxidoreductase</fullName>
    </submittedName>
</protein>
<proteinExistence type="predicted"/>
<accession>A0A8J7P7Z8</accession>
<comment type="caution">
    <text evidence="6">The sequence shown here is derived from an EMBL/GenBank/DDBJ whole genome shotgun (WGS) entry which is preliminary data.</text>
</comment>
<dbReference type="NCBIfam" id="TIGR00275">
    <property type="entry name" value="aminoacetone oxidase family FAD-binding enzyme"/>
    <property type="match status" value="1"/>
</dbReference>
<organism evidence="6 7">
    <name type="scientific">Candidatus Obscuribacter phosphatis</name>
    <dbReference type="NCBI Taxonomy" id="1906157"/>
    <lineage>
        <taxon>Bacteria</taxon>
        <taxon>Bacillati</taxon>
        <taxon>Candidatus Melainabacteria</taxon>
        <taxon>Candidatus Obscuribacterales</taxon>
        <taxon>Candidatus Obscuribacteraceae</taxon>
        <taxon>Candidatus Obscuribacter</taxon>
    </lineage>
</organism>
<evidence type="ECO:0000256" key="1">
    <source>
        <dbReference type="ARBA" id="ARBA00001974"/>
    </source>
</evidence>
<feature type="domain" description="RsdA/BaiN/AoA(So)-like Rossmann fold-like" evidence="4">
    <location>
        <begin position="7"/>
        <end position="392"/>
    </location>
</feature>
<sequence>MNTNKYDVIIIGAGGAGLMCAAEAGKRGRRVLVLDHNQEIGRKILISGGGRCNFTNLGARPECYVSGNKHFAKSALSRYSPQDFIKLVEKHRIAYYEKKLGQLFCRDSASQIVDMLLKEAREVKVEFKLNRRITKVEKPDRFVVSDDRGEIQEAPCLVVATGGLSIPQIGATGFGYNLARQFGLKITELAPALDGFDWRDSDLSEFTNLAGISLDALVSCNKASFRENILFTHKGLSGPASLQASLYFKKGSPLSIDLLPDLSVEDFLVQAKQRHGKQEVKNILSEILPKRFAEYFARHLAIKGTMANLDGKKTKLLIDNLKSWQVMPGSTVGYKKAEVTRGGVETACLSSTTMEAKAVNGLFFIGEVVDVTGWLGGYNFQWAWASAYAAAQAL</sequence>
<gene>
    <name evidence="6" type="ORF">J0M35_06830</name>
</gene>
<dbReference type="PRINTS" id="PR00411">
    <property type="entry name" value="PNDRDTASEI"/>
</dbReference>
<evidence type="ECO:0000313" key="7">
    <source>
        <dbReference type="Proteomes" id="UP000664277"/>
    </source>
</evidence>
<dbReference type="PANTHER" id="PTHR42887">
    <property type="entry name" value="OS12G0638800 PROTEIN"/>
    <property type="match status" value="1"/>
</dbReference>
<dbReference type="AlphaFoldDB" id="A0A8J7P7Z8"/>
<dbReference type="Pfam" id="PF03486">
    <property type="entry name" value="HI0933_like"/>
    <property type="match status" value="1"/>
</dbReference>
<dbReference type="InterPro" id="IPR055178">
    <property type="entry name" value="RsdA/BaiN/AoA(So)-like_dom"/>
</dbReference>
<dbReference type="PANTHER" id="PTHR42887:SF2">
    <property type="entry name" value="OS12G0638800 PROTEIN"/>
    <property type="match status" value="1"/>
</dbReference>
<comment type="cofactor">
    <cofactor evidence="1">
        <name>FAD</name>
        <dbReference type="ChEBI" id="CHEBI:57692"/>
    </cofactor>
</comment>
<dbReference type="Pfam" id="PF22780">
    <property type="entry name" value="HI0933_like_1st"/>
    <property type="match status" value="1"/>
</dbReference>
<keyword evidence="2" id="KW-0285">Flavoprotein</keyword>
<dbReference type="Proteomes" id="UP000664277">
    <property type="component" value="Unassembled WGS sequence"/>
</dbReference>
<dbReference type="EMBL" id="JAFLCK010000007">
    <property type="protein sequence ID" value="MBN8660061.1"/>
    <property type="molecule type" value="Genomic_DNA"/>
</dbReference>
<evidence type="ECO:0000259" key="5">
    <source>
        <dbReference type="Pfam" id="PF22780"/>
    </source>
</evidence>
<evidence type="ECO:0000256" key="3">
    <source>
        <dbReference type="ARBA" id="ARBA00022827"/>
    </source>
</evidence>
<name>A0A8J7P7Z8_9BACT</name>
<keyword evidence="3" id="KW-0274">FAD</keyword>
<feature type="domain" description="RsdA/BaiN/AoA(So)-like insert" evidence="5">
    <location>
        <begin position="191"/>
        <end position="339"/>
    </location>
</feature>
<evidence type="ECO:0000259" key="4">
    <source>
        <dbReference type="Pfam" id="PF03486"/>
    </source>
</evidence>
<dbReference type="Gene3D" id="2.40.30.10">
    <property type="entry name" value="Translation factors"/>
    <property type="match status" value="1"/>
</dbReference>
<dbReference type="SUPFAM" id="SSF51905">
    <property type="entry name" value="FAD/NAD(P)-binding domain"/>
    <property type="match status" value="1"/>
</dbReference>
<dbReference type="Gene3D" id="3.50.50.60">
    <property type="entry name" value="FAD/NAD(P)-binding domain"/>
    <property type="match status" value="1"/>
</dbReference>
<dbReference type="InterPro" id="IPR036188">
    <property type="entry name" value="FAD/NAD-bd_sf"/>
</dbReference>
<dbReference type="SUPFAM" id="SSF160996">
    <property type="entry name" value="HI0933 insert domain-like"/>
    <property type="match status" value="1"/>
</dbReference>
<evidence type="ECO:0000256" key="2">
    <source>
        <dbReference type="ARBA" id="ARBA00022630"/>
    </source>
</evidence>
<dbReference type="Gene3D" id="1.10.8.260">
    <property type="entry name" value="HI0933 insert domain-like"/>
    <property type="match status" value="1"/>
</dbReference>
<evidence type="ECO:0000313" key="6">
    <source>
        <dbReference type="EMBL" id="MBN8660061.1"/>
    </source>
</evidence>
<dbReference type="InterPro" id="IPR057661">
    <property type="entry name" value="RsdA/BaiN/AoA(So)_Rossmann"/>
</dbReference>